<gene>
    <name evidence="2" type="ORF">NATSA_07805</name>
</gene>
<dbReference type="PANTHER" id="PTHR31377">
    <property type="entry name" value="AGMATINE DEIMINASE-RELATED"/>
    <property type="match status" value="1"/>
</dbReference>
<keyword evidence="3" id="KW-1185">Reference proteome</keyword>
<dbReference type="GO" id="GO:0047632">
    <property type="term" value="F:agmatine deiminase activity"/>
    <property type="evidence" value="ECO:0007669"/>
    <property type="project" value="TreeGrafter"/>
</dbReference>
<reference evidence="2" key="1">
    <citation type="submission" date="2021-02" db="EMBL/GenBank/DDBJ databases">
        <title>Natronogracilivirga saccharolytica gen. nov. sp. nov. a new anaerobic, haloalkiliphilic carbohydrate-fermenting bacterium from soda lake and proposing of Cyclonatronumiaceae fam. nov. in the phylum Balneolaeota.</title>
        <authorList>
            <person name="Zhilina T.N."/>
            <person name="Sorokin D.Y."/>
            <person name="Zavarzina D.G."/>
            <person name="Toshchakov S.V."/>
            <person name="Kublanov I.V."/>
        </authorList>
    </citation>
    <scope>NUCLEOTIDE SEQUENCE</scope>
    <source>
        <strain evidence="2">Z-1702</strain>
    </source>
</reference>
<dbReference type="GO" id="GO:0004668">
    <property type="term" value="F:protein-arginine deiminase activity"/>
    <property type="evidence" value="ECO:0007669"/>
    <property type="project" value="InterPro"/>
</dbReference>
<dbReference type="SUPFAM" id="SSF55909">
    <property type="entry name" value="Pentein"/>
    <property type="match status" value="2"/>
</dbReference>
<evidence type="ECO:0000313" key="3">
    <source>
        <dbReference type="Proteomes" id="UP000673975"/>
    </source>
</evidence>
<dbReference type="Proteomes" id="UP000673975">
    <property type="component" value="Unassembled WGS sequence"/>
</dbReference>
<dbReference type="RefSeq" id="WP_210511465.1">
    <property type="nucleotide sequence ID" value="NZ_JAFIDN010000005.1"/>
</dbReference>
<protein>
    <submittedName>
        <fullName evidence="2">Agmatine deiminase family protein</fullName>
    </submittedName>
</protein>
<organism evidence="2 3">
    <name type="scientific">Natronogracilivirga saccharolytica</name>
    <dbReference type="NCBI Taxonomy" id="2812953"/>
    <lineage>
        <taxon>Bacteria</taxon>
        <taxon>Pseudomonadati</taxon>
        <taxon>Balneolota</taxon>
        <taxon>Balneolia</taxon>
        <taxon>Balneolales</taxon>
        <taxon>Cyclonatronaceae</taxon>
        <taxon>Natronogracilivirga</taxon>
    </lineage>
</organism>
<name>A0A8J7UWS7_9BACT</name>
<sequence>MTNNTHSTFRMPPEWAPHRMTLMVWPDNRETWPGEQLNRAEHVYADILEALTSHEDVVLIVANEQAHQAAASMIQNRKLDWSRVRMVRLPVNDVWIRDYGPMTVLADTDSAPPAEEITAGEVASERSAATGTTAASAFAESASSGSPAGASASGPNPQKMVMLDWEYNAWGGKYPPYGDDNAIPVKLADLLGYPVTSPGMVLEGGSVDVNGEGCLLTTESVLLNPNRNPDLSREDIEQKLRDYLGISKVIWLKSGLRGDDTDGHIDDLARFVSPGRIVASVSEDPEDPNYEVLRENRMILEQATDVAGKPFGIIELPLPETRIQGTTVDGSSHVPASYANFYIANGCVLVPMYDERYDDRVLETFRKLFPGRSVTGIRANDLVWGQGSIHCITQQVPDSA</sequence>
<evidence type="ECO:0000256" key="1">
    <source>
        <dbReference type="ARBA" id="ARBA00022801"/>
    </source>
</evidence>
<dbReference type="InterPro" id="IPR007466">
    <property type="entry name" value="Peptidyl-Arg-deiminase_porph"/>
</dbReference>
<evidence type="ECO:0000313" key="2">
    <source>
        <dbReference type="EMBL" id="MBP3192564.1"/>
    </source>
</evidence>
<proteinExistence type="predicted"/>
<dbReference type="Pfam" id="PF04371">
    <property type="entry name" value="PAD_porph"/>
    <property type="match status" value="1"/>
</dbReference>
<dbReference type="Gene3D" id="3.75.10.10">
    <property type="entry name" value="L-arginine/glycine Amidinotransferase, Chain A"/>
    <property type="match status" value="1"/>
</dbReference>
<comment type="caution">
    <text evidence="2">The sequence shown here is derived from an EMBL/GenBank/DDBJ whole genome shotgun (WGS) entry which is preliminary data.</text>
</comment>
<dbReference type="GO" id="GO:0009446">
    <property type="term" value="P:putrescine biosynthetic process"/>
    <property type="evidence" value="ECO:0007669"/>
    <property type="project" value="InterPro"/>
</dbReference>
<dbReference type="PANTHER" id="PTHR31377:SF0">
    <property type="entry name" value="AGMATINE DEIMINASE-RELATED"/>
    <property type="match status" value="1"/>
</dbReference>
<keyword evidence="1" id="KW-0378">Hydrolase</keyword>
<dbReference type="EMBL" id="JAFIDN010000005">
    <property type="protein sequence ID" value="MBP3192564.1"/>
    <property type="molecule type" value="Genomic_DNA"/>
</dbReference>
<dbReference type="AlphaFoldDB" id="A0A8J7UWS7"/>
<accession>A0A8J7UWS7</accession>